<comment type="caution">
    <text evidence="1">The sequence shown here is derived from an EMBL/GenBank/DDBJ whole genome shotgun (WGS) entry which is preliminary data.</text>
</comment>
<keyword evidence="2" id="KW-1185">Reference proteome</keyword>
<evidence type="ECO:0000313" key="2">
    <source>
        <dbReference type="Proteomes" id="UP001238603"/>
    </source>
</evidence>
<dbReference type="EMBL" id="JASVDS010000008">
    <property type="protein sequence ID" value="MDL5034285.1"/>
    <property type="molecule type" value="Genomic_DNA"/>
</dbReference>
<dbReference type="Proteomes" id="UP001238603">
    <property type="component" value="Unassembled WGS sequence"/>
</dbReference>
<organism evidence="1 2">
    <name type="scientific">Roseateles subflavus</name>
    <dbReference type="NCBI Taxonomy" id="3053353"/>
    <lineage>
        <taxon>Bacteria</taxon>
        <taxon>Pseudomonadati</taxon>
        <taxon>Pseudomonadota</taxon>
        <taxon>Betaproteobacteria</taxon>
        <taxon>Burkholderiales</taxon>
        <taxon>Sphaerotilaceae</taxon>
        <taxon>Roseateles</taxon>
    </lineage>
</organism>
<sequence>MHNVNPSPSNFPSQDYFCREGHVRLALDLLRDSVEVIAKDPKLESREAREELEWLRGNCKGCLLDVGPVYESLRITSWARKFAEFAEQDPVGLSKRLRLVSLNIVNYIEGDEFMYGDLGQPPIEKETKLPRLGAAALEKAGLASQMDPQLVSQHDDEIESSMTEYADRARMC</sequence>
<accession>A0ABT7LQ62</accession>
<proteinExistence type="predicted"/>
<evidence type="ECO:0000313" key="1">
    <source>
        <dbReference type="EMBL" id="MDL5034285.1"/>
    </source>
</evidence>
<name>A0ABT7LQ62_9BURK</name>
<dbReference type="RefSeq" id="WP_285984361.1">
    <property type="nucleotide sequence ID" value="NZ_JASVDS010000008.1"/>
</dbReference>
<reference evidence="1 2" key="1">
    <citation type="submission" date="2023-06" db="EMBL/GenBank/DDBJ databases">
        <title>Pelomonas sp. APW6 16S ribosomal RNA gene genome sequencing and assembly.</title>
        <authorList>
            <person name="Woo H."/>
        </authorList>
    </citation>
    <scope>NUCLEOTIDE SEQUENCE [LARGE SCALE GENOMIC DNA]</scope>
    <source>
        <strain evidence="1 2">APW6</strain>
    </source>
</reference>
<protein>
    <submittedName>
        <fullName evidence="1">Uncharacterized protein</fullName>
    </submittedName>
</protein>
<gene>
    <name evidence="1" type="ORF">QRD43_20455</name>
</gene>